<sequence length="68" mass="7344">MANKASPVHESPDSGPWEFMETEAERINSMNTTALSCFFLQDLRGNRARWLAIGGVAGSILGFSGALE</sequence>
<protein>
    <submittedName>
        <fullName evidence="2">Uncharacterized protein</fullName>
    </submittedName>
</protein>
<dbReference type="EMBL" id="JANIIK010000039">
    <property type="protein sequence ID" value="KAJ3608818.1"/>
    <property type="molecule type" value="Genomic_DNA"/>
</dbReference>
<comment type="caution">
    <text evidence="2">The sequence shown here is derived from an EMBL/GenBank/DDBJ whole genome shotgun (WGS) entry which is preliminary data.</text>
</comment>
<keyword evidence="1" id="KW-0472">Membrane</keyword>
<organism evidence="2 3">
    <name type="scientific">Muraenolepis orangiensis</name>
    <name type="common">Patagonian moray cod</name>
    <dbReference type="NCBI Taxonomy" id="630683"/>
    <lineage>
        <taxon>Eukaryota</taxon>
        <taxon>Metazoa</taxon>
        <taxon>Chordata</taxon>
        <taxon>Craniata</taxon>
        <taxon>Vertebrata</taxon>
        <taxon>Euteleostomi</taxon>
        <taxon>Actinopterygii</taxon>
        <taxon>Neopterygii</taxon>
        <taxon>Teleostei</taxon>
        <taxon>Neoteleostei</taxon>
        <taxon>Acanthomorphata</taxon>
        <taxon>Zeiogadaria</taxon>
        <taxon>Gadariae</taxon>
        <taxon>Gadiformes</taxon>
        <taxon>Muraenolepidoidei</taxon>
        <taxon>Muraenolepididae</taxon>
        <taxon>Muraenolepis</taxon>
    </lineage>
</organism>
<feature type="transmembrane region" description="Helical" evidence="1">
    <location>
        <begin position="50"/>
        <end position="67"/>
    </location>
</feature>
<accession>A0A9Q0ISQ1</accession>
<keyword evidence="1" id="KW-1133">Transmembrane helix</keyword>
<evidence type="ECO:0000256" key="1">
    <source>
        <dbReference type="SAM" id="Phobius"/>
    </source>
</evidence>
<evidence type="ECO:0000313" key="3">
    <source>
        <dbReference type="Proteomes" id="UP001148018"/>
    </source>
</evidence>
<proteinExistence type="predicted"/>
<dbReference type="Proteomes" id="UP001148018">
    <property type="component" value="Unassembled WGS sequence"/>
</dbReference>
<dbReference type="AlphaFoldDB" id="A0A9Q0ISQ1"/>
<keyword evidence="3" id="KW-1185">Reference proteome</keyword>
<name>A0A9Q0ISQ1_9TELE</name>
<gene>
    <name evidence="2" type="ORF">NHX12_023348</name>
</gene>
<keyword evidence="1" id="KW-0812">Transmembrane</keyword>
<evidence type="ECO:0000313" key="2">
    <source>
        <dbReference type="EMBL" id="KAJ3608818.1"/>
    </source>
</evidence>
<reference evidence="2" key="1">
    <citation type="submission" date="2022-07" db="EMBL/GenBank/DDBJ databases">
        <title>Chromosome-level genome of Muraenolepis orangiensis.</title>
        <authorList>
            <person name="Kim J."/>
        </authorList>
    </citation>
    <scope>NUCLEOTIDE SEQUENCE</scope>
    <source>
        <strain evidence="2">KU_S4_2022</strain>
        <tissue evidence="2">Muscle</tissue>
    </source>
</reference>